<evidence type="ECO:0000313" key="1">
    <source>
        <dbReference type="EMBL" id="KAB2583590.1"/>
    </source>
</evidence>
<name>A0A5N5E1J9_RHOER</name>
<sequence>MVFAAVAPASATAGTTVTSYNQACRAVSVGQTVDQVVPTSVTANHVTVNATPGVNSYTLQPGSATTPSSSGVSGVTFLGIDDVRLVYRYDPATFVAGSAALVAGSGSGYTGTVTLTDTGSQLIVDGADVGVGVTYQLPKISFQTRNSALDVKFDTQGTAAQMYNFSANYFRFTSKASVPIFGTVSAPTSCIPANAVGATGSYPALNSGAGVLHP</sequence>
<dbReference type="Proteomes" id="UP000325576">
    <property type="component" value="Unassembled WGS sequence"/>
</dbReference>
<accession>A0A5N5E1J9</accession>
<reference evidence="1 2" key="1">
    <citation type="journal article" date="2017" name="Poromechanics V (2013)">
        <title>Genomic Characterization of the Arsenic-Tolerant Actinobacterium, &lt;i&gt;Rhodococcus erythropolis&lt;/i&gt; S43.</title>
        <authorList>
            <person name="Retamal-Morales G."/>
            <person name="Mehnert M."/>
            <person name="Schwabe R."/>
            <person name="Tischler D."/>
            <person name="Schloemann M."/>
            <person name="Levican G.J."/>
        </authorList>
    </citation>
    <scope>NUCLEOTIDE SEQUENCE [LARGE SCALE GENOMIC DNA]</scope>
    <source>
        <strain evidence="1 2">S43</strain>
    </source>
</reference>
<protein>
    <submittedName>
        <fullName evidence="1">Uncharacterized protein</fullName>
    </submittedName>
</protein>
<comment type="caution">
    <text evidence="1">The sequence shown here is derived from an EMBL/GenBank/DDBJ whole genome shotgun (WGS) entry which is preliminary data.</text>
</comment>
<dbReference type="AlphaFoldDB" id="A0A5N5E1J9"/>
<proteinExistence type="predicted"/>
<organism evidence="1 2">
    <name type="scientific">Rhodococcus erythropolis</name>
    <name type="common">Arthrobacter picolinophilus</name>
    <dbReference type="NCBI Taxonomy" id="1833"/>
    <lineage>
        <taxon>Bacteria</taxon>
        <taxon>Bacillati</taxon>
        <taxon>Actinomycetota</taxon>
        <taxon>Actinomycetes</taxon>
        <taxon>Mycobacteriales</taxon>
        <taxon>Nocardiaceae</taxon>
        <taxon>Rhodococcus</taxon>
        <taxon>Rhodococcus erythropolis group</taxon>
    </lineage>
</organism>
<dbReference type="EMBL" id="MRBO01000533">
    <property type="protein sequence ID" value="KAB2583590.1"/>
    <property type="molecule type" value="Genomic_DNA"/>
</dbReference>
<evidence type="ECO:0000313" key="2">
    <source>
        <dbReference type="Proteomes" id="UP000325576"/>
    </source>
</evidence>
<gene>
    <name evidence="1" type="ORF">BS297_19845</name>
</gene>